<sequence>MPTSPSRSHSFTKPILYISSVALLVCSIFLIVNHPPAANRDNRSFDAATLASSSCSAGLPPHGVSGFFDLPGTDESYFYYFAAARDRPMKEAPLVLWMSGGPGCSSLLGALMENGPCRVRRGEDGVPIAEPNEFGWDGSANMLWVDQPAGVGFSHSGSEEDDTSDMYSYDQVATKMLALLHRWQERFPGSHNGELFVFAESFGGHYAPAVARHYFDAERSGKAVPGLSLKGVGVGNGLTNPAIQYQYSAEFAFKNTYGIEAVNRSAYDKMLAAVPSCEEKIASCNEAGSKEGCVDAFMYCNNALTVPYVKSGRNIYDVRTMGDFKDDMAAVSEFVSSERISKALDARSQPFNACNMDVYLRFLDDWMKEYDTALPEMLKHGVDILIYAGDADFVCNWMGNLAWVKALQWEGQEEFNGGGMQKFVLEDGSVGGEGRTAKGKDTGRLSFLRIYEAGHLAPKDQPYATQQMINRFIADGGVGV</sequence>
<proteinExistence type="inferred from homology"/>
<feature type="transmembrane region" description="Helical" evidence="6">
    <location>
        <begin position="15"/>
        <end position="33"/>
    </location>
</feature>
<keyword evidence="5" id="KW-0325">Glycoprotein</keyword>
<comment type="caution">
    <text evidence="7">The sequence shown here is derived from an EMBL/GenBank/DDBJ whole genome shotgun (WGS) entry which is preliminary data.</text>
</comment>
<evidence type="ECO:0000256" key="3">
    <source>
        <dbReference type="ARBA" id="ARBA00022670"/>
    </source>
</evidence>
<evidence type="ECO:0000256" key="5">
    <source>
        <dbReference type="ARBA" id="ARBA00023180"/>
    </source>
</evidence>
<evidence type="ECO:0000256" key="4">
    <source>
        <dbReference type="ARBA" id="ARBA00022801"/>
    </source>
</evidence>
<dbReference type="InterPro" id="IPR029058">
    <property type="entry name" value="AB_hydrolase_fold"/>
</dbReference>
<keyword evidence="8" id="KW-1185">Reference proteome</keyword>
<comment type="similarity">
    <text evidence="1">Belongs to the peptidase S10 family.</text>
</comment>
<dbReference type="InterPro" id="IPR001563">
    <property type="entry name" value="Peptidase_S10"/>
</dbReference>
<dbReference type="Proteomes" id="UP001165060">
    <property type="component" value="Unassembled WGS sequence"/>
</dbReference>
<evidence type="ECO:0000313" key="8">
    <source>
        <dbReference type="Proteomes" id="UP001165060"/>
    </source>
</evidence>
<gene>
    <name evidence="7" type="ORF">TeGR_g12269</name>
</gene>
<evidence type="ECO:0000256" key="6">
    <source>
        <dbReference type="SAM" id="Phobius"/>
    </source>
</evidence>
<dbReference type="EMBL" id="BRYB01005750">
    <property type="protein sequence ID" value="GMI28502.1"/>
    <property type="molecule type" value="Genomic_DNA"/>
</dbReference>
<dbReference type="Gene3D" id="1.10.287.410">
    <property type="match status" value="1"/>
</dbReference>
<keyword evidence="6" id="KW-1133">Transmembrane helix</keyword>
<protein>
    <recommendedName>
        <fullName evidence="9">Carboxypeptidase</fullName>
    </recommendedName>
</protein>
<reference evidence="7 8" key="1">
    <citation type="journal article" date="2023" name="Commun. Biol.">
        <title>Genome analysis of Parmales, the sister group of diatoms, reveals the evolutionary specialization of diatoms from phago-mixotrophs to photoautotrophs.</title>
        <authorList>
            <person name="Ban H."/>
            <person name="Sato S."/>
            <person name="Yoshikawa S."/>
            <person name="Yamada K."/>
            <person name="Nakamura Y."/>
            <person name="Ichinomiya M."/>
            <person name="Sato N."/>
            <person name="Blanc-Mathieu R."/>
            <person name="Endo H."/>
            <person name="Kuwata A."/>
            <person name="Ogata H."/>
        </authorList>
    </citation>
    <scope>NUCLEOTIDE SEQUENCE [LARGE SCALE GENOMIC DNA]</scope>
</reference>
<keyword evidence="6" id="KW-0472">Membrane</keyword>
<dbReference type="Pfam" id="PF00450">
    <property type="entry name" value="Peptidase_S10"/>
    <property type="match status" value="1"/>
</dbReference>
<evidence type="ECO:0008006" key="9">
    <source>
        <dbReference type="Google" id="ProtNLM"/>
    </source>
</evidence>
<dbReference type="SUPFAM" id="SSF53474">
    <property type="entry name" value="alpha/beta-Hydrolases"/>
    <property type="match status" value="1"/>
</dbReference>
<evidence type="ECO:0000256" key="1">
    <source>
        <dbReference type="ARBA" id="ARBA00009431"/>
    </source>
</evidence>
<accession>A0ABQ6MMG7</accession>
<organism evidence="7 8">
    <name type="scientific">Tetraparma gracilis</name>
    <dbReference type="NCBI Taxonomy" id="2962635"/>
    <lineage>
        <taxon>Eukaryota</taxon>
        <taxon>Sar</taxon>
        <taxon>Stramenopiles</taxon>
        <taxon>Ochrophyta</taxon>
        <taxon>Bolidophyceae</taxon>
        <taxon>Parmales</taxon>
        <taxon>Triparmaceae</taxon>
        <taxon>Tetraparma</taxon>
    </lineage>
</organism>
<keyword evidence="4" id="KW-0378">Hydrolase</keyword>
<dbReference type="PANTHER" id="PTHR11802:SF113">
    <property type="entry name" value="SERINE CARBOXYPEPTIDASE CTSA-4.1"/>
    <property type="match status" value="1"/>
</dbReference>
<keyword evidence="6" id="KW-0812">Transmembrane</keyword>
<dbReference type="Gene3D" id="3.40.50.1820">
    <property type="entry name" value="alpha/beta hydrolase"/>
    <property type="match status" value="1"/>
</dbReference>
<dbReference type="PANTHER" id="PTHR11802">
    <property type="entry name" value="SERINE PROTEASE FAMILY S10 SERINE CARBOXYPEPTIDASE"/>
    <property type="match status" value="1"/>
</dbReference>
<evidence type="ECO:0000313" key="7">
    <source>
        <dbReference type="EMBL" id="GMI28502.1"/>
    </source>
</evidence>
<dbReference type="PRINTS" id="PR00724">
    <property type="entry name" value="CRBOXYPTASEC"/>
</dbReference>
<evidence type="ECO:0000256" key="2">
    <source>
        <dbReference type="ARBA" id="ARBA00022645"/>
    </source>
</evidence>
<name>A0ABQ6MMG7_9STRA</name>
<keyword evidence="2" id="KW-0121">Carboxypeptidase</keyword>
<keyword evidence="3" id="KW-0645">Protease</keyword>
<feature type="transmembrane region" description="Helical" evidence="6">
    <location>
        <begin position="94"/>
        <end position="112"/>
    </location>
</feature>